<dbReference type="EMBL" id="ATAY01000033">
    <property type="protein sequence ID" value="EPR11835.1"/>
    <property type="molecule type" value="Genomic_DNA"/>
</dbReference>
<dbReference type="SMART" id="SM00267">
    <property type="entry name" value="GGDEF"/>
    <property type="match status" value="1"/>
</dbReference>
<dbReference type="InterPro" id="IPR029787">
    <property type="entry name" value="Nucleotide_cyclase"/>
</dbReference>
<evidence type="ECO:0000259" key="4">
    <source>
        <dbReference type="PROSITE" id="PS51832"/>
    </source>
</evidence>
<gene>
    <name evidence="5" type="ORF">L323_10645</name>
</gene>
<dbReference type="OrthoDB" id="9805474at2"/>
<comment type="caution">
    <text evidence="5">The sequence shown here is derived from an EMBL/GenBank/DDBJ whole genome shotgun (WGS) entry which is preliminary data.</text>
</comment>
<dbReference type="PROSITE" id="PS51832">
    <property type="entry name" value="HD_GYP"/>
    <property type="match status" value="1"/>
</dbReference>
<dbReference type="InterPro" id="IPR006674">
    <property type="entry name" value="HD_domain"/>
</dbReference>
<dbReference type="CDD" id="cd01949">
    <property type="entry name" value="GGDEF"/>
    <property type="match status" value="1"/>
</dbReference>
<proteinExistence type="predicted"/>
<dbReference type="PROSITE" id="PS50887">
    <property type="entry name" value="GGDEF"/>
    <property type="match status" value="1"/>
</dbReference>
<dbReference type="AlphaFoldDB" id="U4R2C4"/>
<feature type="domain" description="HD" evidence="3">
    <location>
        <begin position="450"/>
        <end position="569"/>
    </location>
</feature>
<dbReference type="RefSeq" id="WP_020815646.1">
    <property type="nucleotide sequence ID" value="NZ_ATAY01000033.1"/>
</dbReference>
<dbReference type="Gene3D" id="3.30.70.270">
    <property type="match status" value="1"/>
</dbReference>
<dbReference type="PROSITE" id="PS51831">
    <property type="entry name" value="HD"/>
    <property type="match status" value="1"/>
</dbReference>
<dbReference type="Proteomes" id="UP000016860">
    <property type="component" value="Unassembled WGS sequence"/>
</dbReference>
<dbReference type="InterPro" id="IPR003607">
    <property type="entry name" value="HD/PDEase_dom"/>
</dbReference>
<dbReference type="Gene3D" id="1.10.3210.10">
    <property type="entry name" value="Hypothetical protein af1432"/>
    <property type="match status" value="1"/>
</dbReference>
<evidence type="ECO:0000313" key="5">
    <source>
        <dbReference type="EMBL" id="EPR11835.1"/>
    </source>
</evidence>
<keyword evidence="1" id="KW-0175">Coiled coil</keyword>
<dbReference type="InterPro" id="IPR037522">
    <property type="entry name" value="HD_GYP_dom"/>
</dbReference>
<dbReference type="SUPFAM" id="SSF55073">
    <property type="entry name" value="Nucleotide cyclase"/>
    <property type="match status" value="1"/>
</dbReference>
<evidence type="ECO:0000259" key="2">
    <source>
        <dbReference type="PROSITE" id="PS50887"/>
    </source>
</evidence>
<evidence type="ECO:0000256" key="1">
    <source>
        <dbReference type="SAM" id="Coils"/>
    </source>
</evidence>
<evidence type="ECO:0000259" key="3">
    <source>
        <dbReference type="PROSITE" id="PS51831"/>
    </source>
</evidence>
<organism evidence="5 6">
    <name type="scientific">Ruminiclostridium papyrosolvens C7</name>
    <dbReference type="NCBI Taxonomy" id="1330534"/>
    <lineage>
        <taxon>Bacteria</taxon>
        <taxon>Bacillati</taxon>
        <taxon>Bacillota</taxon>
        <taxon>Clostridia</taxon>
        <taxon>Eubacteriales</taxon>
        <taxon>Oscillospiraceae</taxon>
        <taxon>Ruminiclostridium</taxon>
    </lineage>
</organism>
<dbReference type="SMART" id="SM00471">
    <property type="entry name" value="HDc"/>
    <property type="match status" value="1"/>
</dbReference>
<dbReference type="InterPro" id="IPR000160">
    <property type="entry name" value="GGDEF_dom"/>
</dbReference>
<dbReference type="SUPFAM" id="SSF109604">
    <property type="entry name" value="HD-domain/PDEase-like"/>
    <property type="match status" value="1"/>
</dbReference>
<dbReference type="InterPro" id="IPR043128">
    <property type="entry name" value="Rev_trsase/Diguanyl_cyclase"/>
</dbReference>
<accession>U4R2C4</accession>
<evidence type="ECO:0000313" key="6">
    <source>
        <dbReference type="Proteomes" id="UP000016860"/>
    </source>
</evidence>
<dbReference type="PANTHER" id="PTHR43155">
    <property type="entry name" value="CYCLIC DI-GMP PHOSPHODIESTERASE PA4108-RELATED"/>
    <property type="match status" value="1"/>
</dbReference>
<dbReference type="Pfam" id="PF13487">
    <property type="entry name" value="HD_5"/>
    <property type="match status" value="1"/>
</dbReference>
<dbReference type="Pfam" id="PF00990">
    <property type="entry name" value="GGDEF"/>
    <property type="match status" value="1"/>
</dbReference>
<dbReference type="NCBIfam" id="TIGR00254">
    <property type="entry name" value="GGDEF"/>
    <property type="match status" value="1"/>
</dbReference>
<reference evidence="5 6" key="1">
    <citation type="journal article" date="2013" name="Genome Announc.">
        <title>Draft Genome Sequence of the Cellulolytic Bacterium Clostridium papyrosolvens C7 (ATCC 700395).</title>
        <authorList>
            <person name="Zepeda V."/>
            <person name="Dassa B."/>
            <person name="Borovok I."/>
            <person name="Lamed R."/>
            <person name="Bayer E.A."/>
            <person name="Cate J.H."/>
        </authorList>
    </citation>
    <scope>NUCLEOTIDE SEQUENCE [LARGE SCALE GENOMIC DNA]</scope>
    <source>
        <strain evidence="5 6">C7</strain>
    </source>
</reference>
<sequence length="610" mass="69737">MYEDNAKFNVASSIEQSIELLMKLNQEYANLTSKVKNLENRLAAVSVLIDINEYMGNILHYQDLVSYLKDVIAGVLGLDCKIFTPDDITKMNIDSSYLPSTDLYIQDLKAQEKELFGYNSGSLGVLSISKRDLYGYLVIHHELADMIDEEKKVLLQLIKSQICIYFENAILFSKLRDSAEHDGLTGLYNRLYLSQLLDNWEDKMVDINGAIILDLDNFKNINDSYGHLAGDNVIRMLVGVIKNVIRNLPVYAIRYGGEEFLLLIRGIDSKNIVEIAETIRREFNVLKYEQSSLSVSLGVSILGESCGVVDYMELIRSADDALYTAKRIGKNVVVTSDEDLQLFESVSFNIAKNLSRYNRFNVIGEIYRVNFKSPHLLSIDEYNILKYCITSCFREYDGIYGSVSLSFVVLTDNQIPQELIENKINMALASNGLDYISFEVYSNTDAYREVMLHSERVAAISVALAEAYGLPADECEKVRLAAANHDIGKLYVNPKILNKPGKLTHEEYEKIKMHAFYSYQYAKSRENLKFVADYIFYHHEYVDGSGYFKKIDIPLHSQIIVLADIFDALNENRCYRAAFSRDEAIRIMESEKHKFNPELFELMKQIANYI</sequence>
<dbReference type="STRING" id="1330534.L323_10645"/>
<protein>
    <submittedName>
        <fullName evidence="5">Diguanylate cyclase</fullName>
    </submittedName>
</protein>
<feature type="domain" description="GGDEF" evidence="2">
    <location>
        <begin position="206"/>
        <end position="338"/>
    </location>
</feature>
<dbReference type="PATRIC" id="fig|1330534.3.peg.2125"/>
<feature type="coiled-coil region" evidence="1">
    <location>
        <begin position="14"/>
        <end position="48"/>
    </location>
</feature>
<dbReference type="CDD" id="cd00077">
    <property type="entry name" value="HDc"/>
    <property type="match status" value="1"/>
</dbReference>
<name>U4R2C4_9FIRM</name>
<feature type="domain" description="HD-GYP" evidence="4">
    <location>
        <begin position="428"/>
        <end position="610"/>
    </location>
</feature>